<feature type="domain" description="PASTA" evidence="2">
    <location>
        <begin position="173"/>
        <end position="234"/>
    </location>
</feature>
<evidence type="ECO:0000259" key="2">
    <source>
        <dbReference type="PROSITE" id="PS51178"/>
    </source>
</evidence>
<dbReference type="AlphaFoldDB" id="A0A7V0Z607"/>
<accession>A0A7V0Z607</accession>
<proteinExistence type="predicted"/>
<feature type="transmembrane region" description="Helical" evidence="1">
    <location>
        <begin position="7"/>
        <end position="31"/>
    </location>
</feature>
<organism evidence="3">
    <name type="scientific">candidate division WOR-3 bacterium</name>
    <dbReference type="NCBI Taxonomy" id="2052148"/>
    <lineage>
        <taxon>Bacteria</taxon>
        <taxon>Bacteria division WOR-3</taxon>
    </lineage>
</organism>
<keyword evidence="1" id="KW-0812">Transmembrane</keyword>
<keyword evidence="1" id="KW-1133">Transmembrane helix</keyword>
<dbReference type="EMBL" id="DSKY01000017">
    <property type="protein sequence ID" value="HDY59242.1"/>
    <property type="molecule type" value="Genomic_DNA"/>
</dbReference>
<evidence type="ECO:0000313" key="3">
    <source>
        <dbReference type="EMBL" id="HDY59242.1"/>
    </source>
</evidence>
<dbReference type="SMART" id="SM00740">
    <property type="entry name" value="PASTA"/>
    <property type="match status" value="3"/>
</dbReference>
<gene>
    <name evidence="3" type="ORF">ENP86_06790</name>
</gene>
<dbReference type="PROSITE" id="PS51178">
    <property type="entry name" value="PASTA"/>
    <property type="match status" value="3"/>
</dbReference>
<feature type="domain" description="PASTA" evidence="2">
    <location>
        <begin position="101"/>
        <end position="168"/>
    </location>
</feature>
<sequence>MKRFLTYLIIVLIFFIIGLLMANFLLIPMVVRKGEEVSVPNVCTLPLDSATMLLKKAGLQSVVTERRYDQIIEQGRIIIQEPLPDTKVKKGRIINLSVSLGPEKIVVPALSGLEFAKAKQIIDRLGLMVGDIDTIFSDSIGEGRVIQTVPEPETEVKKGDAIKIILSKGILLKTPNLVGLKIDSAKVIIKNLKLILGSITEVEGTGEKGTIIVQNPQPDQLVNNGDTINLMVVK</sequence>
<dbReference type="Gene3D" id="3.30.10.20">
    <property type="match status" value="3"/>
</dbReference>
<protein>
    <submittedName>
        <fullName evidence="3">PASTA domain-containing protein</fullName>
    </submittedName>
</protein>
<dbReference type="CDD" id="cd06577">
    <property type="entry name" value="PASTA_pknB"/>
    <property type="match status" value="3"/>
</dbReference>
<dbReference type="Pfam" id="PF03793">
    <property type="entry name" value="PASTA"/>
    <property type="match status" value="3"/>
</dbReference>
<comment type="caution">
    <text evidence="3">The sequence shown here is derived from an EMBL/GenBank/DDBJ whole genome shotgun (WGS) entry which is preliminary data.</text>
</comment>
<keyword evidence="1" id="KW-0472">Membrane</keyword>
<reference evidence="3" key="1">
    <citation type="journal article" date="2020" name="mSystems">
        <title>Genome- and Community-Level Interaction Insights into Carbon Utilization and Element Cycling Functions of Hydrothermarchaeota in Hydrothermal Sediment.</title>
        <authorList>
            <person name="Zhou Z."/>
            <person name="Liu Y."/>
            <person name="Xu W."/>
            <person name="Pan J."/>
            <person name="Luo Z.H."/>
            <person name="Li M."/>
        </authorList>
    </citation>
    <scope>NUCLEOTIDE SEQUENCE [LARGE SCALE GENOMIC DNA]</scope>
    <source>
        <strain evidence="3">SpSt-258</strain>
    </source>
</reference>
<name>A0A7V0Z607_UNCW3</name>
<feature type="domain" description="PASTA" evidence="2">
    <location>
        <begin position="34"/>
        <end position="100"/>
    </location>
</feature>
<evidence type="ECO:0000256" key="1">
    <source>
        <dbReference type="SAM" id="Phobius"/>
    </source>
</evidence>
<dbReference type="InterPro" id="IPR005543">
    <property type="entry name" value="PASTA_dom"/>
</dbReference>